<protein>
    <submittedName>
        <fullName evidence="4">Uncharacterized protein</fullName>
    </submittedName>
</protein>
<dbReference type="InterPro" id="IPR017897">
    <property type="entry name" value="Thrombospondin_3_rpt"/>
</dbReference>
<dbReference type="InterPro" id="IPR003367">
    <property type="entry name" value="Thrombospondin_3-like_rpt"/>
</dbReference>
<dbReference type="PANTHER" id="PTHR10199:SF119">
    <property type="entry name" value="RE20510P"/>
    <property type="match status" value="1"/>
</dbReference>
<dbReference type="PROSITE" id="PS51234">
    <property type="entry name" value="TSP3"/>
    <property type="match status" value="3"/>
</dbReference>
<reference evidence="5" key="1">
    <citation type="submission" date="2017-08" db="EMBL/GenBank/DDBJ databases">
        <title>Direct submision.</title>
        <authorList>
            <person name="Kim S.-J."/>
            <person name="Rhee S.-K."/>
        </authorList>
    </citation>
    <scope>NUCLEOTIDE SEQUENCE [LARGE SCALE GENOMIC DNA]</scope>
    <source>
        <strain evidence="5">GI5</strain>
    </source>
</reference>
<feature type="compositionally biased region" description="Acidic residues" evidence="3">
    <location>
        <begin position="203"/>
        <end position="220"/>
    </location>
</feature>
<dbReference type="EMBL" id="CP022684">
    <property type="protein sequence ID" value="AUM12526.1"/>
    <property type="molecule type" value="Genomic_DNA"/>
</dbReference>
<evidence type="ECO:0000256" key="2">
    <source>
        <dbReference type="ARBA" id="ARBA00022837"/>
    </source>
</evidence>
<feature type="compositionally biased region" description="Acidic residues" evidence="3">
    <location>
        <begin position="167"/>
        <end position="192"/>
    </location>
</feature>
<dbReference type="SUPFAM" id="SSF103647">
    <property type="entry name" value="TSP type-3 repeat"/>
    <property type="match status" value="2"/>
</dbReference>
<evidence type="ECO:0000313" key="4">
    <source>
        <dbReference type="EMBL" id="AUM12526.1"/>
    </source>
</evidence>
<dbReference type="InterPro" id="IPR028974">
    <property type="entry name" value="TSP_type-3_rpt"/>
</dbReference>
<feature type="region of interest" description="Disordered" evidence="3">
    <location>
        <begin position="146"/>
        <end position="244"/>
    </location>
</feature>
<keyword evidence="1" id="KW-0732">Signal</keyword>
<organism evidence="4 5">
    <name type="scientific">Ketobacter alkanivorans</name>
    <dbReference type="NCBI Taxonomy" id="1917421"/>
    <lineage>
        <taxon>Bacteria</taxon>
        <taxon>Pseudomonadati</taxon>
        <taxon>Pseudomonadota</taxon>
        <taxon>Gammaproteobacteria</taxon>
        <taxon>Pseudomonadales</taxon>
        <taxon>Ketobacteraceae</taxon>
        <taxon>Ketobacter</taxon>
    </lineage>
</organism>
<dbReference type="GO" id="GO:0005509">
    <property type="term" value="F:calcium ion binding"/>
    <property type="evidence" value="ECO:0007669"/>
    <property type="project" value="InterPro"/>
</dbReference>
<dbReference type="KEGG" id="kak:Kalk_08880"/>
<dbReference type="FunFam" id="4.10.1080.10:FF:000001">
    <property type="entry name" value="Thrombospondin 3"/>
    <property type="match status" value="1"/>
</dbReference>
<evidence type="ECO:0000313" key="5">
    <source>
        <dbReference type="Proteomes" id="UP000235116"/>
    </source>
</evidence>
<keyword evidence="5" id="KW-1185">Reference proteome</keyword>
<dbReference type="RefSeq" id="WP_101893894.1">
    <property type="nucleotide sequence ID" value="NZ_CP022684.1"/>
</dbReference>
<keyword evidence="2" id="KW-0106">Calcium</keyword>
<dbReference type="Gene3D" id="4.10.1080.10">
    <property type="entry name" value="TSP type-3 repeat"/>
    <property type="match status" value="2"/>
</dbReference>
<dbReference type="PANTHER" id="PTHR10199">
    <property type="entry name" value="THROMBOSPONDIN"/>
    <property type="match status" value="1"/>
</dbReference>
<proteinExistence type="predicted"/>
<name>A0A2K9LJI5_9GAMM</name>
<dbReference type="Pfam" id="PF02412">
    <property type="entry name" value="TSP_3"/>
    <property type="match status" value="4"/>
</dbReference>
<dbReference type="OrthoDB" id="220114at2"/>
<dbReference type="Proteomes" id="UP000235116">
    <property type="component" value="Chromosome"/>
</dbReference>
<gene>
    <name evidence="4" type="ORF">Kalk_08880</name>
</gene>
<evidence type="ECO:0000256" key="3">
    <source>
        <dbReference type="SAM" id="MobiDB-lite"/>
    </source>
</evidence>
<sequence length="462" mass="48302">MSILIPDGLGGDRLVRVAALALVSILMAACEAPSNEQIFVNPPANTQFETDTGTVLLSQLSGKTVCYTTDGSAADYAGGDCSGGSTQTYNSGIELACDSSESGAEVLRQVSLAFEWDASPLGGITLETRSALFFLNCDNGGQGNDSDGDGIVDLNDNCPADYNPEQIDSDDDGDGDVCDVDQDNDGIDDDADNCPAVANTDQADGDGDQIGDVCDADLDNDGVNNDQDNCPVAPNADQSDGDGDGIGDACDLLFDTDGDGVEDDLDNCPLVPNADQADTDGDDIGDACDEPGYVGTDKFFYDYLDLLDRLMEIMQCTYNNCNQPDGTFNWSINASNSELEAGSANWKATVNSFFPPTALMTFTANNAMLDSCLGNGSASGVLNSSATGPLNTGASIEFQCDGLTGYIQMHLNLTGGSITGGYYDAFCLEASCDDFAVRYRITGTDSNGDLIYSREVLGTTLP</sequence>
<evidence type="ECO:0000256" key="1">
    <source>
        <dbReference type="ARBA" id="ARBA00022729"/>
    </source>
</evidence>
<accession>A0A2K9LJI5</accession>
<dbReference type="GO" id="GO:0007155">
    <property type="term" value="P:cell adhesion"/>
    <property type="evidence" value="ECO:0007669"/>
    <property type="project" value="InterPro"/>
</dbReference>
<dbReference type="AlphaFoldDB" id="A0A2K9LJI5"/>